<organism evidence="13 14">
    <name type="scientific">Spongiibacter nanhainus</name>
    <dbReference type="NCBI Taxonomy" id="2794344"/>
    <lineage>
        <taxon>Bacteria</taxon>
        <taxon>Pseudomonadati</taxon>
        <taxon>Pseudomonadota</taxon>
        <taxon>Gammaproteobacteria</taxon>
        <taxon>Cellvibrionales</taxon>
        <taxon>Spongiibacteraceae</taxon>
        <taxon>Spongiibacter</taxon>
    </lineage>
</organism>
<feature type="domain" description="TonB-dependent receptor-like beta-barrel" evidence="11">
    <location>
        <begin position="240"/>
        <end position="667"/>
    </location>
</feature>
<reference evidence="13 14" key="1">
    <citation type="submission" date="2020-12" db="EMBL/GenBank/DDBJ databases">
        <authorList>
            <person name="Shan Y."/>
        </authorList>
    </citation>
    <scope>NUCLEOTIDE SEQUENCE [LARGE SCALE GENOMIC DNA]</scope>
    <source>
        <strain evidence="14">csc3.9</strain>
    </source>
</reference>
<dbReference type="Pfam" id="PF00593">
    <property type="entry name" value="TonB_dep_Rec_b-barrel"/>
    <property type="match status" value="1"/>
</dbReference>
<dbReference type="InterPro" id="IPR012910">
    <property type="entry name" value="Plug_dom"/>
</dbReference>
<comment type="subcellular location">
    <subcellularLocation>
        <location evidence="1 8">Cell outer membrane</location>
        <topology evidence="1 8">Multi-pass membrane protein</topology>
    </subcellularLocation>
</comment>
<evidence type="ECO:0000313" key="14">
    <source>
        <dbReference type="Proteomes" id="UP000596063"/>
    </source>
</evidence>
<evidence type="ECO:0000256" key="10">
    <source>
        <dbReference type="SAM" id="SignalP"/>
    </source>
</evidence>
<dbReference type="PROSITE" id="PS52016">
    <property type="entry name" value="TONB_DEPENDENT_REC_3"/>
    <property type="match status" value="1"/>
</dbReference>
<keyword evidence="7 8" id="KW-0998">Cell outer membrane</keyword>
<evidence type="ECO:0000256" key="1">
    <source>
        <dbReference type="ARBA" id="ARBA00004571"/>
    </source>
</evidence>
<comment type="similarity">
    <text evidence="8 9">Belongs to the TonB-dependent receptor family.</text>
</comment>
<feature type="domain" description="TonB-dependent receptor plug" evidence="12">
    <location>
        <begin position="45"/>
        <end position="147"/>
    </location>
</feature>
<feature type="chain" id="PRO_5032951953" evidence="10">
    <location>
        <begin position="25"/>
        <end position="704"/>
    </location>
</feature>
<dbReference type="GO" id="GO:0044718">
    <property type="term" value="P:siderophore transmembrane transport"/>
    <property type="evidence" value="ECO:0007669"/>
    <property type="project" value="TreeGrafter"/>
</dbReference>
<dbReference type="Proteomes" id="UP000596063">
    <property type="component" value="Chromosome"/>
</dbReference>
<feature type="signal peptide" evidence="10">
    <location>
        <begin position="1"/>
        <end position="24"/>
    </location>
</feature>
<evidence type="ECO:0000256" key="8">
    <source>
        <dbReference type="PROSITE-ProRule" id="PRU01360"/>
    </source>
</evidence>
<dbReference type="RefSeq" id="WP_198568184.1">
    <property type="nucleotide sequence ID" value="NZ_CP066167.1"/>
</dbReference>
<dbReference type="InterPro" id="IPR036942">
    <property type="entry name" value="Beta-barrel_TonB_sf"/>
</dbReference>
<evidence type="ECO:0000256" key="7">
    <source>
        <dbReference type="ARBA" id="ARBA00023237"/>
    </source>
</evidence>
<evidence type="ECO:0000256" key="9">
    <source>
        <dbReference type="RuleBase" id="RU003357"/>
    </source>
</evidence>
<name>A0A7T4QXL8_9GAMM</name>
<dbReference type="PANTHER" id="PTHR30069:SF42">
    <property type="entry name" value="FERRIC AEROBACTIN RECEPTOR"/>
    <property type="match status" value="1"/>
</dbReference>
<keyword evidence="5 9" id="KW-0798">TonB box</keyword>
<proteinExistence type="inferred from homology"/>
<dbReference type="EMBL" id="CP066167">
    <property type="protein sequence ID" value="QQD16665.1"/>
    <property type="molecule type" value="Genomic_DNA"/>
</dbReference>
<gene>
    <name evidence="13" type="ORF">I6N98_09640</name>
</gene>
<evidence type="ECO:0000256" key="2">
    <source>
        <dbReference type="ARBA" id="ARBA00022448"/>
    </source>
</evidence>
<keyword evidence="13" id="KW-0675">Receptor</keyword>
<sequence length="704" mass="76785">MNWRKPAAYIVTACNTLAASGVFADVNKVEEVIVSASRTNKPITAIPNTVKVIDREALEAQLATSTSLLDGLSFAVPSLTPAHQKMTSNGVTLRGRTPLYMADGIPQSTPLRNGERSGFTIDPAFIDRVEVIYGANAIQGVGATGGVINYVTVDAPESGDLLQKVATRLTSDNFEGDGFHYKLSGLLGKKFDNMDVVFGVARDVQDLYYDGNGDPIAVDPIQGDTMDSRTWNIFTKAGLDLDEYQRIEMTGNYFDLDGDGDYRVVDGNALAGIPATSESGKGEGDPTYNEALNLSVAYSHSNLLGGELTLQGFYYDFYALYGGGTFPAFQDPAIALAGTLFDQSALSSEKYGTKLTFVRDNTFWDGLQVAAGVDYLRDKTYQELAQTDRLWVPEMIYKGWAPFVQLEQRLVDDRLRLSFGGRFENVELEVPDFTTVAGANNTFVEGGEPSFEELLGNAGIVFDVTEDLTVFVSYAEGFTMPDAGLILRGVNIPGQTIDELVDLQPVVADNLETGINYRRGGLDIAASYFWSDSDLGSRILVVDGVGQITRQKTEIEGLEVSAAYHFDSGVSTGIAYSKLEGRFDSDGDGSVDKDLDGRNIAPDRINIYVEAPLAANWHGRLQYSKLLDRDFDGGLPQHDFDGYSVVDAVVSYRDASLGNFTLGIENLLDEDYITYYSQTLTYVNNSTYFAGRGRAVSLGWQKTF</sequence>
<evidence type="ECO:0000259" key="11">
    <source>
        <dbReference type="Pfam" id="PF00593"/>
    </source>
</evidence>
<keyword evidence="4 8" id="KW-0812">Transmembrane</keyword>
<dbReference type="InterPro" id="IPR037066">
    <property type="entry name" value="Plug_dom_sf"/>
</dbReference>
<keyword evidence="10" id="KW-0732">Signal</keyword>
<dbReference type="CDD" id="cd01347">
    <property type="entry name" value="ligand_gated_channel"/>
    <property type="match status" value="1"/>
</dbReference>
<protein>
    <submittedName>
        <fullName evidence="13">TonB-dependent receptor</fullName>
    </submittedName>
</protein>
<dbReference type="InterPro" id="IPR000531">
    <property type="entry name" value="Beta-barrel_TonB"/>
</dbReference>
<evidence type="ECO:0000259" key="12">
    <source>
        <dbReference type="Pfam" id="PF07715"/>
    </source>
</evidence>
<dbReference type="GO" id="GO:0015344">
    <property type="term" value="F:siderophore uptake transmembrane transporter activity"/>
    <property type="evidence" value="ECO:0007669"/>
    <property type="project" value="TreeGrafter"/>
</dbReference>
<keyword evidence="2 8" id="KW-0813">Transport</keyword>
<dbReference type="InterPro" id="IPR039426">
    <property type="entry name" value="TonB-dep_rcpt-like"/>
</dbReference>
<evidence type="ECO:0000313" key="13">
    <source>
        <dbReference type="EMBL" id="QQD16665.1"/>
    </source>
</evidence>
<evidence type="ECO:0000256" key="3">
    <source>
        <dbReference type="ARBA" id="ARBA00022452"/>
    </source>
</evidence>
<dbReference type="Gene3D" id="2.40.170.20">
    <property type="entry name" value="TonB-dependent receptor, beta-barrel domain"/>
    <property type="match status" value="1"/>
</dbReference>
<dbReference type="GO" id="GO:0009279">
    <property type="term" value="C:cell outer membrane"/>
    <property type="evidence" value="ECO:0007669"/>
    <property type="project" value="UniProtKB-SubCell"/>
</dbReference>
<keyword evidence="6 8" id="KW-0472">Membrane</keyword>
<dbReference type="PANTHER" id="PTHR30069">
    <property type="entry name" value="TONB-DEPENDENT OUTER MEMBRANE RECEPTOR"/>
    <property type="match status" value="1"/>
</dbReference>
<keyword evidence="14" id="KW-1185">Reference proteome</keyword>
<dbReference type="AlphaFoldDB" id="A0A7T4QXL8"/>
<evidence type="ECO:0000256" key="5">
    <source>
        <dbReference type="ARBA" id="ARBA00023077"/>
    </source>
</evidence>
<accession>A0A7T4QXL8</accession>
<dbReference type="Pfam" id="PF07715">
    <property type="entry name" value="Plug"/>
    <property type="match status" value="1"/>
</dbReference>
<dbReference type="SUPFAM" id="SSF56935">
    <property type="entry name" value="Porins"/>
    <property type="match status" value="1"/>
</dbReference>
<evidence type="ECO:0000256" key="6">
    <source>
        <dbReference type="ARBA" id="ARBA00023136"/>
    </source>
</evidence>
<dbReference type="KEGG" id="snan:I6N98_09640"/>
<evidence type="ECO:0000256" key="4">
    <source>
        <dbReference type="ARBA" id="ARBA00022692"/>
    </source>
</evidence>
<dbReference type="Gene3D" id="2.170.130.10">
    <property type="entry name" value="TonB-dependent receptor, plug domain"/>
    <property type="match status" value="1"/>
</dbReference>
<keyword evidence="3 8" id="KW-1134">Transmembrane beta strand</keyword>